<dbReference type="EMBL" id="AP018316">
    <property type="protein sequence ID" value="BAZ86230.1"/>
    <property type="molecule type" value="Genomic_DNA"/>
</dbReference>
<dbReference type="KEGG" id="dcm:NIES806_24410"/>
<proteinExistence type="predicted"/>
<dbReference type="RefSeq" id="WP_096667573.1">
    <property type="nucleotide sequence ID" value="NZ_AP018316.1"/>
</dbReference>
<accession>A0A1Z4V3W7</accession>
<protein>
    <submittedName>
        <fullName evidence="1">Uncharacterized protein</fullName>
    </submittedName>
</protein>
<dbReference type="Proteomes" id="UP000218702">
    <property type="component" value="Chromosome"/>
</dbReference>
<sequence>MNIKFFHADGSSYFFLDRLLIVPFGYNYVDKKPSPVEFGECSLTGVFLKTNNNCAVIDLDNQSGLRLIDLPNLFPQKVDPITEPRFLSDRDPKYISAKKYYDYLIDFYIEQNNVETNKSLYEKIFLKFYFDLCYKNFKDEKNDFYKTGIEQLARQELVKSGYGGDNSYNYEDYKNYQFLLEQEIIDTEELTPYPFNDGRVLFQVFLPLNSVRLSVAAKDLQTKLNNYTPNNNYSYYSFNAVGYTSKENFIAKWEKGDNGTRRQQNKNKVGFCEIDFLFWDGKEMRLVEIHGHNKDINESIAKRENLTGHENVILENISNDSVKVMSNRFIEESGSDNKLKEDILNFMSPRMMRFWENEDTSSLFKDLAPIGFFNNYTAHYTDVLPKEHFICIEKLPWNLKTNEGQYVILD</sequence>
<organism evidence="1 2">
    <name type="scientific">Dolichospermum compactum NIES-806</name>
    <dbReference type="NCBI Taxonomy" id="1973481"/>
    <lineage>
        <taxon>Bacteria</taxon>
        <taxon>Bacillati</taxon>
        <taxon>Cyanobacteriota</taxon>
        <taxon>Cyanophyceae</taxon>
        <taxon>Nostocales</taxon>
        <taxon>Aphanizomenonaceae</taxon>
        <taxon>Dolichospermum</taxon>
        <taxon>Dolichospermum compactum</taxon>
    </lineage>
</organism>
<name>A0A1Z4V3W7_9CYAN</name>
<dbReference type="AlphaFoldDB" id="A0A1Z4V3W7"/>
<reference evidence="1 2" key="1">
    <citation type="submission" date="2017-06" db="EMBL/GenBank/DDBJ databases">
        <title>Genome sequencing of cyanobaciteial culture collection at National Institute for Environmental Studies (NIES).</title>
        <authorList>
            <person name="Hirose Y."/>
            <person name="Shimura Y."/>
            <person name="Fujisawa T."/>
            <person name="Nakamura Y."/>
            <person name="Kawachi M."/>
        </authorList>
    </citation>
    <scope>NUCLEOTIDE SEQUENCE [LARGE SCALE GENOMIC DNA]</scope>
    <source>
        <strain evidence="1 2">NIES-806</strain>
    </source>
</reference>
<evidence type="ECO:0000313" key="1">
    <source>
        <dbReference type="EMBL" id="BAZ86230.1"/>
    </source>
</evidence>
<gene>
    <name evidence="1" type="ORF">NIES806_24410</name>
</gene>
<keyword evidence="2" id="KW-1185">Reference proteome</keyword>
<evidence type="ECO:0000313" key="2">
    <source>
        <dbReference type="Proteomes" id="UP000218702"/>
    </source>
</evidence>